<name>A0ABN7YGC6_9BURK</name>
<dbReference type="EMBL" id="CAJZAI010000003">
    <property type="protein sequence ID" value="CAG9171176.1"/>
    <property type="molecule type" value="Genomic_DNA"/>
</dbReference>
<accession>A0ABN7YGC6</accession>
<evidence type="ECO:0000256" key="2">
    <source>
        <dbReference type="ARBA" id="ARBA00023015"/>
    </source>
</evidence>
<dbReference type="PRINTS" id="PR00039">
    <property type="entry name" value="HTHLYSR"/>
</dbReference>
<dbReference type="RefSeq" id="WP_224079578.1">
    <property type="nucleotide sequence ID" value="NZ_CAJZAI010000003.1"/>
</dbReference>
<dbReference type="InterPro" id="IPR036388">
    <property type="entry name" value="WH-like_DNA-bd_sf"/>
</dbReference>
<evidence type="ECO:0000256" key="1">
    <source>
        <dbReference type="ARBA" id="ARBA00009437"/>
    </source>
</evidence>
<dbReference type="PROSITE" id="PS50931">
    <property type="entry name" value="HTH_LYSR"/>
    <property type="match status" value="1"/>
</dbReference>
<reference evidence="7 8" key="1">
    <citation type="submission" date="2021-08" db="EMBL/GenBank/DDBJ databases">
        <authorList>
            <person name="Peeters C."/>
        </authorList>
    </citation>
    <scope>NUCLEOTIDE SEQUENCE [LARGE SCALE GENOMIC DNA]</scope>
    <source>
        <strain evidence="7 8">LMG 23992</strain>
    </source>
</reference>
<keyword evidence="3" id="KW-0238">DNA-binding</keyword>
<dbReference type="PANTHER" id="PTHR30293:SF0">
    <property type="entry name" value="NITROGEN ASSIMILATION REGULATORY PROTEIN NAC"/>
    <property type="match status" value="1"/>
</dbReference>
<dbReference type="Pfam" id="PF00126">
    <property type="entry name" value="HTH_1"/>
    <property type="match status" value="1"/>
</dbReference>
<dbReference type="Proteomes" id="UP000727654">
    <property type="component" value="Unassembled WGS sequence"/>
</dbReference>
<keyword evidence="5" id="KW-0804">Transcription</keyword>
<gene>
    <name evidence="7" type="primary">gltC_3</name>
    <name evidence="7" type="ORF">LMG23992_01953</name>
</gene>
<protein>
    <submittedName>
        <fullName evidence="7">HTH-type transcriptional regulator GltC</fullName>
    </submittedName>
</protein>
<comment type="similarity">
    <text evidence="1">Belongs to the LysR transcriptional regulatory family.</text>
</comment>
<organism evidence="7 8">
    <name type="scientific">Cupriavidus laharis</name>
    <dbReference type="NCBI Taxonomy" id="151654"/>
    <lineage>
        <taxon>Bacteria</taxon>
        <taxon>Pseudomonadati</taxon>
        <taxon>Pseudomonadota</taxon>
        <taxon>Betaproteobacteria</taxon>
        <taxon>Burkholderiales</taxon>
        <taxon>Burkholderiaceae</taxon>
        <taxon>Cupriavidus</taxon>
    </lineage>
</organism>
<evidence type="ECO:0000256" key="4">
    <source>
        <dbReference type="ARBA" id="ARBA00023159"/>
    </source>
</evidence>
<dbReference type="Pfam" id="PF03466">
    <property type="entry name" value="LysR_substrate"/>
    <property type="match status" value="1"/>
</dbReference>
<dbReference type="SUPFAM" id="SSF53850">
    <property type="entry name" value="Periplasmic binding protein-like II"/>
    <property type="match status" value="1"/>
</dbReference>
<dbReference type="InterPro" id="IPR000847">
    <property type="entry name" value="LysR_HTH_N"/>
</dbReference>
<dbReference type="SUPFAM" id="SSF46785">
    <property type="entry name" value="Winged helix' DNA-binding domain"/>
    <property type="match status" value="1"/>
</dbReference>
<sequence>MTPRQLRYFVAIAETGSISTASALLRVAQPALSQHIAVLEAEFGVALLERHARGVSLTAEGRRLQERAGSILAQLEGLRDEVVAPSGKPRGSVRLCLAGSVAQLIAGPLYRYVEAHYPDVRLLLSSALSSEVRVAVETRQVDLALMPNAFELPTAQSRPVYEESFSLFGPATAFADGDETIRFAAIGTRPLVAPDRDHDLRRLMERTAVTLNCPLNVRYEINDPEMCFAIVQEGLACAILPETAALGRLRADKPLVTARRIVEPEIKRVQSIVRVPLRQLTAATEAVERSLEQVVRNLSVQRLLPGTLVQANKI</sequence>
<evidence type="ECO:0000313" key="8">
    <source>
        <dbReference type="Proteomes" id="UP000727654"/>
    </source>
</evidence>
<feature type="domain" description="HTH lysR-type" evidence="6">
    <location>
        <begin position="1"/>
        <end position="58"/>
    </location>
</feature>
<comment type="caution">
    <text evidence="7">The sequence shown here is derived from an EMBL/GenBank/DDBJ whole genome shotgun (WGS) entry which is preliminary data.</text>
</comment>
<evidence type="ECO:0000256" key="5">
    <source>
        <dbReference type="ARBA" id="ARBA00023163"/>
    </source>
</evidence>
<dbReference type="Gene3D" id="1.10.10.10">
    <property type="entry name" value="Winged helix-like DNA-binding domain superfamily/Winged helix DNA-binding domain"/>
    <property type="match status" value="1"/>
</dbReference>
<keyword evidence="2" id="KW-0805">Transcription regulation</keyword>
<evidence type="ECO:0000313" key="7">
    <source>
        <dbReference type="EMBL" id="CAG9171176.1"/>
    </source>
</evidence>
<evidence type="ECO:0000259" key="6">
    <source>
        <dbReference type="PROSITE" id="PS50931"/>
    </source>
</evidence>
<dbReference type="InterPro" id="IPR036390">
    <property type="entry name" value="WH_DNA-bd_sf"/>
</dbReference>
<evidence type="ECO:0000256" key="3">
    <source>
        <dbReference type="ARBA" id="ARBA00023125"/>
    </source>
</evidence>
<dbReference type="PANTHER" id="PTHR30293">
    <property type="entry name" value="TRANSCRIPTIONAL REGULATORY PROTEIN NAC-RELATED"/>
    <property type="match status" value="1"/>
</dbReference>
<dbReference type="InterPro" id="IPR005119">
    <property type="entry name" value="LysR_subst-bd"/>
</dbReference>
<proteinExistence type="inferred from homology"/>
<keyword evidence="4" id="KW-0010">Activator</keyword>
<keyword evidence="8" id="KW-1185">Reference proteome</keyword>
<dbReference type="Gene3D" id="3.40.190.290">
    <property type="match status" value="1"/>
</dbReference>